<comment type="caution">
    <text evidence="1">The sequence shown here is derived from an EMBL/GenBank/DDBJ whole genome shotgun (WGS) entry which is preliminary data.</text>
</comment>
<gene>
    <name evidence="1" type="ORF">mRhiFer1_009479</name>
</gene>
<dbReference type="Proteomes" id="UP000585614">
    <property type="component" value="Unassembled WGS sequence"/>
</dbReference>
<dbReference type="AlphaFoldDB" id="A0A7J7RF46"/>
<organism evidence="1 2">
    <name type="scientific">Rhinolophus ferrumequinum</name>
    <name type="common">Greater horseshoe bat</name>
    <dbReference type="NCBI Taxonomy" id="59479"/>
    <lineage>
        <taxon>Eukaryota</taxon>
        <taxon>Metazoa</taxon>
        <taxon>Chordata</taxon>
        <taxon>Craniata</taxon>
        <taxon>Vertebrata</taxon>
        <taxon>Euteleostomi</taxon>
        <taxon>Mammalia</taxon>
        <taxon>Eutheria</taxon>
        <taxon>Laurasiatheria</taxon>
        <taxon>Chiroptera</taxon>
        <taxon>Yinpterochiroptera</taxon>
        <taxon>Rhinolophoidea</taxon>
        <taxon>Rhinolophidae</taxon>
        <taxon>Rhinolophinae</taxon>
        <taxon>Rhinolophus</taxon>
    </lineage>
</organism>
<protein>
    <submittedName>
        <fullName evidence="1">Uncharacterized protein</fullName>
    </submittedName>
</protein>
<evidence type="ECO:0000313" key="1">
    <source>
        <dbReference type="EMBL" id="KAF6274644.1"/>
    </source>
</evidence>
<proteinExistence type="predicted"/>
<reference evidence="1 2" key="1">
    <citation type="journal article" date="2020" name="Nature">
        <title>Six reference-quality genomes reveal evolution of bat adaptations.</title>
        <authorList>
            <person name="Jebb D."/>
            <person name="Huang Z."/>
            <person name="Pippel M."/>
            <person name="Hughes G.M."/>
            <person name="Lavrichenko K."/>
            <person name="Devanna P."/>
            <person name="Winkler S."/>
            <person name="Jermiin L.S."/>
            <person name="Skirmuntt E.C."/>
            <person name="Katzourakis A."/>
            <person name="Burkitt-Gray L."/>
            <person name="Ray D.A."/>
            <person name="Sullivan K.A.M."/>
            <person name="Roscito J.G."/>
            <person name="Kirilenko B.M."/>
            <person name="Davalos L.M."/>
            <person name="Corthals A.P."/>
            <person name="Power M.L."/>
            <person name="Jones G."/>
            <person name="Ransome R.D."/>
            <person name="Dechmann D.K.N."/>
            <person name="Locatelli A.G."/>
            <person name="Puechmaille S.J."/>
            <person name="Fedrigo O."/>
            <person name="Jarvis E.D."/>
            <person name="Hiller M."/>
            <person name="Vernes S.C."/>
            <person name="Myers E.W."/>
            <person name="Teeling E.C."/>
        </authorList>
    </citation>
    <scope>NUCLEOTIDE SEQUENCE [LARGE SCALE GENOMIC DNA]</scope>
    <source>
        <strain evidence="1">MRhiFer1</strain>
        <tissue evidence="1">Lung</tissue>
    </source>
</reference>
<name>A0A7J7RF46_RHIFE</name>
<dbReference type="EMBL" id="JACAGC010000027">
    <property type="protein sequence ID" value="KAF6274644.1"/>
    <property type="molecule type" value="Genomic_DNA"/>
</dbReference>
<sequence length="154" mass="17402">MVTREVSETYRGPNGDVCLQGEDWSTVTYSLREVLLLLCSRQAGATFPVLNLPPLAKSESYWPGAVCSLHPADSLGPHPTQLTQHQRHFLCEQSPLPTLHSFLKNCQSTQDLDWWQLASTCSEIFAKFLQAQHWHQSRIYINLLTTTLPTLVIP</sequence>
<accession>A0A7J7RF46</accession>
<evidence type="ECO:0000313" key="2">
    <source>
        <dbReference type="Proteomes" id="UP000585614"/>
    </source>
</evidence>